<protein>
    <submittedName>
        <fullName evidence="2">Uncharacterized protein</fullName>
    </submittedName>
</protein>
<dbReference type="OrthoDB" id="3440281at2759"/>
<feature type="compositionally biased region" description="Acidic residues" evidence="1">
    <location>
        <begin position="106"/>
        <end position="123"/>
    </location>
</feature>
<evidence type="ECO:0000313" key="3">
    <source>
        <dbReference type="Proteomes" id="UP000310066"/>
    </source>
</evidence>
<sequence length="193" mass="20754">MPHYGSTIAISSTSESAQDLLDDPELPRFHRMKTLILLASITGWHDAEDCRIEAEQFWSTARNQNSSHTCTFDEEEALTELRTQLDALKAAQDFELFGGPQGWVGDGEDLDASPAGLEDDGEDLGASASDLEVEEAAQAQGVEGPRSDLDMALPVAQVTATASDPELDTTASAAGPVLGLFTFVMLYELLLLH</sequence>
<evidence type="ECO:0000256" key="1">
    <source>
        <dbReference type="SAM" id="MobiDB-lite"/>
    </source>
</evidence>
<dbReference type="AlphaFoldDB" id="A0A4U0V9W3"/>
<reference evidence="2 3" key="1">
    <citation type="submission" date="2017-03" db="EMBL/GenBank/DDBJ databases">
        <title>Genomes of endolithic fungi from Antarctica.</title>
        <authorList>
            <person name="Coleine C."/>
            <person name="Masonjones S."/>
            <person name="Stajich J.E."/>
        </authorList>
    </citation>
    <scope>NUCLEOTIDE SEQUENCE [LARGE SCALE GENOMIC DNA]</scope>
    <source>
        <strain evidence="2 3">CCFEE 5311</strain>
    </source>
</reference>
<accession>A0A4U0V9W3</accession>
<dbReference type="EMBL" id="NAJP01000012">
    <property type="protein sequence ID" value="TKA45282.1"/>
    <property type="molecule type" value="Genomic_DNA"/>
</dbReference>
<organism evidence="2 3">
    <name type="scientific">Friedmanniomyces endolithicus</name>
    <dbReference type="NCBI Taxonomy" id="329885"/>
    <lineage>
        <taxon>Eukaryota</taxon>
        <taxon>Fungi</taxon>
        <taxon>Dikarya</taxon>
        <taxon>Ascomycota</taxon>
        <taxon>Pezizomycotina</taxon>
        <taxon>Dothideomycetes</taxon>
        <taxon>Dothideomycetidae</taxon>
        <taxon>Mycosphaerellales</taxon>
        <taxon>Teratosphaeriaceae</taxon>
        <taxon>Friedmanniomyces</taxon>
    </lineage>
</organism>
<evidence type="ECO:0000313" key="2">
    <source>
        <dbReference type="EMBL" id="TKA45282.1"/>
    </source>
</evidence>
<name>A0A4U0V9W3_9PEZI</name>
<dbReference type="Proteomes" id="UP000310066">
    <property type="component" value="Unassembled WGS sequence"/>
</dbReference>
<gene>
    <name evidence="2" type="ORF">B0A54_04378</name>
</gene>
<feature type="region of interest" description="Disordered" evidence="1">
    <location>
        <begin position="103"/>
        <end position="124"/>
    </location>
</feature>
<comment type="caution">
    <text evidence="2">The sequence shown here is derived from an EMBL/GenBank/DDBJ whole genome shotgun (WGS) entry which is preliminary data.</text>
</comment>
<proteinExistence type="predicted"/>